<dbReference type="EMBL" id="JAYWLC010000017">
    <property type="protein sequence ID" value="MER5173332.1"/>
    <property type="molecule type" value="Genomic_DNA"/>
</dbReference>
<keyword evidence="4" id="KW-1003">Cell membrane</keyword>
<dbReference type="PANTHER" id="PTHR46494:SF3">
    <property type="entry name" value="ZINC TRANSPORT PROTEIN ZNTB"/>
    <property type="match status" value="1"/>
</dbReference>
<dbReference type="InterPro" id="IPR045861">
    <property type="entry name" value="CorA_cytoplasmic_dom"/>
</dbReference>
<evidence type="ECO:0000256" key="12">
    <source>
        <dbReference type="SAM" id="Phobius"/>
    </source>
</evidence>
<accession>A0ABV1SKA9</accession>
<comment type="subcellular location">
    <subcellularLocation>
        <location evidence="1">Cell membrane</location>
        <topology evidence="1">Multi-pass membrane protein</topology>
    </subcellularLocation>
</comment>
<dbReference type="PANTHER" id="PTHR46494">
    <property type="entry name" value="CORA FAMILY METAL ION TRANSPORTER (EUROFUNG)"/>
    <property type="match status" value="1"/>
</dbReference>
<keyword evidence="11" id="KW-0175">Coiled coil</keyword>
<evidence type="ECO:0000256" key="6">
    <source>
        <dbReference type="ARBA" id="ARBA00022692"/>
    </source>
</evidence>
<reference evidence="13 14" key="1">
    <citation type="submission" date="2024-06" db="EMBL/GenBank/DDBJ databases">
        <title>Thioclava kandeliae sp. nov. from a rhizosphere soil sample of Kandelia candel in a mangrove.</title>
        <authorList>
            <person name="Mu T."/>
        </authorList>
    </citation>
    <scope>NUCLEOTIDE SEQUENCE [LARGE SCALE GENOMIC DNA]</scope>
    <source>
        <strain evidence="13 14">CPCC 100088</strain>
    </source>
</reference>
<dbReference type="InterPro" id="IPR002523">
    <property type="entry name" value="MgTranspt_CorA/ZnTranspt_ZntB"/>
</dbReference>
<evidence type="ECO:0000313" key="14">
    <source>
        <dbReference type="Proteomes" id="UP001438953"/>
    </source>
</evidence>
<feature type="transmembrane region" description="Helical" evidence="12">
    <location>
        <begin position="303"/>
        <end position="325"/>
    </location>
</feature>
<gene>
    <name evidence="13" type="ORF">VSX56_16305</name>
</gene>
<keyword evidence="14" id="KW-1185">Reference proteome</keyword>
<dbReference type="Gene3D" id="3.30.460.20">
    <property type="entry name" value="CorA soluble domain-like"/>
    <property type="match status" value="1"/>
</dbReference>
<keyword evidence="5" id="KW-0997">Cell inner membrane</keyword>
<evidence type="ECO:0000256" key="8">
    <source>
        <dbReference type="ARBA" id="ARBA00022989"/>
    </source>
</evidence>
<evidence type="ECO:0000313" key="13">
    <source>
        <dbReference type="EMBL" id="MER5173332.1"/>
    </source>
</evidence>
<dbReference type="SUPFAM" id="SSF144083">
    <property type="entry name" value="Magnesium transport protein CorA, transmembrane region"/>
    <property type="match status" value="1"/>
</dbReference>
<name>A0ABV1SKA9_9RHOB</name>
<dbReference type="CDD" id="cd12833">
    <property type="entry name" value="ZntB-like_1"/>
    <property type="match status" value="1"/>
</dbReference>
<feature type="coiled-coil region" evidence="11">
    <location>
        <begin position="227"/>
        <end position="261"/>
    </location>
</feature>
<dbReference type="RefSeq" id="WP_350938628.1">
    <property type="nucleotide sequence ID" value="NZ_JAYWLC010000017.1"/>
</dbReference>
<evidence type="ECO:0000256" key="7">
    <source>
        <dbReference type="ARBA" id="ARBA00022833"/>
    </source>
</evidence>
<evidence type="ECO:0000256" key="11">
    <source>
        <dbReference type="SAM" id="Coils"/>
    </source>
</evidence>
<evidence type="ECO:0000256" key="4">
    <source>
        <dbReference type="ARBA" id="ARBA00022475"/>
    </source>
</evidence>
<feature type="transmembrane region" description="Helical" evidence="12">
    <location>
        <begin position="268"/>
        <end position="291"/>
    </location>
</feature>
<evidence type="ECO:0000256" key="1">
    <source>
        <dbReference type="ARBA" id="ARBA00004651"/>
    </source>
</evidence>
<evidence type="ECO:0000256" key="9">
    <source>
        <dbReference type="ARBA" id="ARBA00023065"/>
    </source>
</evidence>
<evidence type="ECO:0000256" key="5">
    <source>
        <dbReference type="ARBA" id="ARBA00022519"/>
    </source>
</evidence>
<proteinExistence type="inferred from homology"/>
<dbReference type="Gene3D" id="1.20.58.340">
    <property type="entry name" value="Magnesium transport protein CorA, transmembrane region"/>
    <property type="match status" value="2"/>
</dbReference>
<evidence type="ECO:0000256" key="2">
    <source>
        <dbReference type="ARBA" id="ARBA00009765"/>
    </source>
</evidence>
<keyword evidence="6 12" id="KW-0812">Transmembrane</keyword>
<sequence length="330" mass="37388">MTTSPIKLSHILTGHPSANDLLHADEAHIVAALRDDRLAWVHLDGTHPEAQSWIRQELDYLEPQAVEALLDRDTRPRTTVIGEGMLIILRGINFNEGEDREDMVSLRIYADSKRIVTIARKRVRAIERMDDAIRSGQVPENAGLFVVRLTEDIVGRIGAFQSELDEHAEALEDKVYGQGGDHLRRDVLDLRLQVIAVRRYLGPQREALLKASQAQCALVTEEVRRELEEEAVKMTRITEDMDELRDQAQVLREELSTQLSDRVNRNTFVLSVVSVIFLPLGFLTGLFGVNIGGMPGLNSDNAFMWLCLWCVGLVMVQLLFMWRLLTMGRQ</sequence>
<organism evidence="13 14">
    <name type="scientific">Thioclava kandeliae</name>
    <dbReference type="NCBI Taxonomy" id="3070818"/>
    <lineage>
        <taxon>Bacteria</taxon>
        <taxon>Pseudomonadati</taxon>
        <taxon>Pseudomonadota</taxon>
        <taxon>Alphaproteobacteria</taxon>
        <taxon>Rhodobacterales</taxon>
        <taxon>Paracoccaceae</taxon>
        <taxon>Thioclava</taxon>
    </lineage>
</organism>
<keyword evidence="9" id="KW-0406">Ion transport</keyword>
<keyword evidence="10 12" id="KW-0472">Membrane</keyword>
<keyword evidence="7" id="KW-0862">Zinc</keyword>
<dbReference type="SUPFAM" id="SSF143865">
    <property type="entry name" value="CorA soluble domain-like"/>
    <property type="match status" value="1"/>
</dbReference>
<protein>
    <submittedName>
        <fullName evidence="13">Zinc transporter ZntB</fullName>
    </submittedName>
</protein>
<dbReference type="Pfam" id="PF01544">
    <property type="entry name" value="CorA"/>
    <property type="match status" value="1"/>
</dbReference>
<comment type="caution">
    <text evidence="13">The sequence shown here is derived from an EMBL/GenBank/DDBJ whole genome shotgun (WGS) entry which is preliminary data.</text>
</comment>
<comment type="similarity">
    <text evidence="2">Belongs to the CorA metal ion transporter (MIT) (TC 1.A.35) family.</text>
</comment>
<keyword evidence="3" id="KW-0813">Transport</keyword>
<evidence type="ECO:0000256" key="10">
    <source>
        <dbReference type="ARBA" id="ARBA00023136"/>
    </source>
</evidence>
<dbReference type="InterPro" id="IPR045863">
    <property type="entry name" value="CorA_TM1_TM2"/>
</dbReference>
<keyword evidence="8 12" id="KW-1133">Transmembrane helix</keyword>
<evidence type="ECO:0000256" key="3">
    <source>
        <dbReference type="ARBA" id="ARBA00022448"/>
    </source>
</evidence>
<dbReference type="Proteomes" id="UP001438953">
    <property type="component" value="Unassembled WGS sequence"/>
</dbReference>